<reference evidence="1 2" key="1">
    <citation type="journal article" date="2003" name="Int. J. Syst. Evol. Microbiol.">
        <title>Towards a standardized format for the description of a novel species (of an established genus): Ochrobactrum gallinifaecis sp. nov.</title>
        <authorList>
            <person name="Kampfer P."/>
            <person name="Buczolits S."/>
            <person name="Albrecht A."/>
            <person name="Busse H.J."/>
            <person name="Stackebrandt E."/>
        </authorList>
    </citation>
    <scope>NUCLEOTIDE SEQUENCE [LARGE SCALE GENOMIC DNA]</scope>
    <source>
        <strain evidence="1 2">ISO 196</strain>
    </source>
</reference>
<dbReference type="OrthoDB" id="9805504at2"/>
<evidence type="ECO:0000313" key="2">
    <source>
        <dbReference type="Proteomes" id="UP000315388"/>
    </source>
</evidence>
<evidence type="ECO:0008006" key="3">
    <source>
        <dbReference type="Google" id="ProtNLM"/>
    </source>
</evidence>
<evidence type="ECO:0000313" key="1">
    <source>
        <dbReference type="EMBL" id="TPF74559.1"/>
    </source>
</evidence>
<dbReference type="EMBL" id="VEWJ01000010">
    <property type="protein sequence ID" value="TPF74559.1"/>
    <property type="molecule type" value="Genomic_DNA"/>
</dbReference>
<gene>
    <name evidence="1" type="ORF">FHY56_13905</name>
</gene>
<proteinExistence type="predicted"/>
<comment type="caution">
    <text evidence="1">The sequence shown here is derived from an EMBL/GenBank/DDBJ whole genome shotgun (WGS) entry which is preliminary data.</text>
</comment>
<organism evidence="1 2">
    <name type="scientific">Brucella gallinifaecis</name>
    <dbReference type="NCBI Taxonomy" id="215590"/>
    <lineage>
        <taxon>Bacteria</taxon>
        <taxon>Pseudomonadati</taxon>
        <taxon>Pseudomonadota</taxon>
        <taxon>Alphaproteobacteria</taxon>
        <taxon>Hyphomicrobiales</taxon>
        <taxon>Brucellaceae</taxon>
        <taxon>Brucella/Ochrobactrum group</taxon>
        <taxon>Brucella</taxon>
    </lineage>
</organism>
<dbReference type="AlphaFoldDB" id="A0A502BLK8"/>
<dbReference type="Proteomes" id="UP000315388">
    <property type="component" value="Unassembled WGS sequence"/>
</dbReference>
<name>A0A502BLK8_9HYPH</name>
<protein>
    <recommendedName>
        <fullName evidence="3">Nuclease</fullName>
    </recommendedName>
</protein>
<accession>A0A502BLK8</accession>
<sequence>MIVGYFITAAAALLMNVGLAVAKQWPGSVAGTARVIDGDTISIRQQRVWIAACEKKQSGF</sequence>
<dbReference type="RefSeq" id="WP_140905765.1">
    <property type="nucleotide sequence ID" value="NZ_JBHTMD010000001.1"/>
</dbReference>
<keyword evidence="2" id="KW-1185">Reference proteome</keyword>